<dbReference type="OrthoDB" id="1795295at2"/>
<dbReference type="Proteomes" id="UP000295680">
    <property type="component" value="Unassembled WGS sequence"/>
</dbReference>
<dbReference type="EMBL" id="SLWS01000002">
    <property type="protein sequence ID" value="TCO62899.1"/>
    <property type="molecule type" value="Genomic_DNA"/>
</dbReference>
<feature type="domain" description="Peptidoglycan binding-like" evidence="1">
    <location>
        <begin position="322"/>
        <end position="359"/>
    </location>
</feature>
<dbReference type="InterPro" id="IPR002477">
    <property type="entry name" value="Peptidoglycan-bd-like"/>
</dbReference>
<sequence length="525" mass="56189">MTTLPDENLPRRKVLKFLGATAGAAGISTVIGTPAAADVNLLAAPPDSAAGVPPTKPELEQIRGEAHQFTANFVGQGFLAPQMDIWVWHAQQWVNTVYGAVPGFVPAPEDGHTGWPTMFALTRALQIELGLSGSQLSDTFGPTTMSLLTSKFGDIGPGKPEKVIRILQCGLYCKGYWGDQLSAIYGDATGDSVAEMRRNMGFTDSRRTLSPKEFKALLTMDAYVVVENGSTTVRSVQQWMNNSFYSESWFFIIPTDGHSSRDVSKALIRSLQMELAIPGANGTFGPATRAALAAKPKLTVSTSDTGGSIFVHLFQAGMIFNLYEISFDGTFSQTVSDQVRNFQQFLALPVNGTGDYQTWCSLLVSNGDPERRGAAFDCVTEVTAARATALFSAGYRVAGRYLSNVPDSSLDKQIKPGELATILGAGMRVFPIYQTFGGSAGYFTEQQGARDASLALNAASGYGFERGTTIYFAVDFDALDTDISDNIIPHFQGCAGPWTTTATRTGSACTERATCAPGCSTKGSR</sequence>
<keyword evidence="4" id="KW-1185">Reference proteome</keyword>
<dbReference type="InterPro" id="IPR036365">
    <property type="entry name" value="PGBD-like_sf"/>
</dbReference>
<dbReference type="Pfam" id="PF01471">
    <property type="entry name" value="PG_binding_1"/>
    <property type="match status" value="1"/>
</dbReference>
<name>A0A4R2JZZ6_9PSEU</name>
<organism evidence="3 4">
    <name type="scientific">Actinocrispum wychmicini</name>
    <dbReference type="NCBI Taxonomy" id="1213861"/>
    <lineage>
        <taxon>Bacteria</taxon>
        <taxon>Bacillati</taxon>
        <taxon>Actinomycetota</taxon>
        <taxon>Actinomycetes</taxon>
        <taxon>Pseudonocardiales</taxon>
        <taxon>Pseudonocardiaceae</taxon>
        <taxon>Actinocrispum</taxon>
    </lineage>
</organism>
<evidence type="ECO:0000259" key="2">
    <source>
        <dbReference type="Pfam" id="PF08924"/>
    </source>
</evidence>
<dbReference type="InterPro" id="IPR006311">
    <property type="entry name" value="TAT_signal"/>
</dbReference>
<dbReference type="Gene3D" id="3.20.20.80">
    <property type="entry name" value="Glycosidases"/>
    <property type="match status" value="1"/>
</dbReference>
<feature type="domain" description="Rv2525c-like glycoside hydrolase-like" evidence="2">
    <location>
        <begin position="389"/>
        <end position="504"/>
    </location>
</feature>
<gene>
    <name evidence="3" type="ORF">EV192_1021039</name>
</gene>
<comment type="caution">
    <text evidence="3">The sequence shown here is derived from an EMBL/GenBank/DDBJ whole genome shotgun (WGS) entry which is preliminary data.</text>
</comment>
<dbReference type="InterPro" id="IPR015020">
    <property type="entry name" value="Rv2525c-like_Glyco_Hydro-like"/>
</dbReference>
<protein>
    <submittedName>
        <fullName evidence="3">Putative peptidoglycan binding protein</fullName>
    </submittedName>
</protein>
<evidence type="ECO:0000313" key="3">
    <source>
        <dbReference type="EMBL" id="TCO62899.1"/>
    </source>
</evidence>
<evidence type="ECO:0000259" key="1">
    <source>
        <dbReference type="Pfam" id="PF01471"/>
    </source>
</evidence>
<dbReference type="Pfam" id="PF08924">
    <property type="entry name" value="Rv2525c_GlyHyd-like"/>
    <property type="match status" value="1"/>
</dbReference>
<dbReference type="SUPFAM" id="SSF47090">
    <property type="entry name" value="PGBD-like"/>
    <property type="match status" value="1"/>
</dbReference>
<dbReference type="AlphaFoldDB" id="A0A4R2JZZ6"/>
<dbReference type="PROSITE" id="PS51318">
    <property type="entry name" value="TAT"/>
    <property type="match status" value="1"/>
</dbReference>
<dbReference type="InterPro" id="IPR017853">
    <property type="entry name" value="GH"/>
</dbReference>
<dbReference type="SUPFAM" id="SSF51445">
    <property type="entry name" value="(Trans)glycosidases"/>
    <property type="match status" value="1"/>
</dbReference>
<evidence type="ECO:0000313" key="4">
    <source>
        <dbReference type="Proteomes" id="UP000295680"/>
    </source>
</evidence>
<proteinExistence type="predicted"/>
<reference evidence="3 4" key="1">
    <citation type="submission" date="2019-03" db="EMBL/GenBank/DDBJ databases">
        <title>Genomic Encyclopedia of Type Strains, Phase IV (KMG-IV): sequencing the most valuable type-strain genomes for metagenomic binning, comparative biology and taxonomic classification.</title>
        <authorList>
            <person name="Goeker M."/>
        </authorList>
    </citation>
    <scope>NUCLEOTIDE SEQUENCE [LARGE SCALE GENOMIC DNA]</scope>
    <source>
        <strain evidence="3 4">DSM 45934</strain>
    </source>
</reference>
<accession>A0A4R2JZZ6</accession>
<dbReference type="CDD" id="cd06418">
    <property type="entry name" value="GH25_BacA-like"/>
    <property type="match status" value="1"/>
</dbReference>